<feature type="region of interest" description="Disordered" evidence="9">
    <location>
        <begin position="944"/>
        <end position="1046"/>
    </location>
</feature>
<sequence length="1132" mass="129592">MKRPPPSSDGDIGSCGSKRRRRFSTSDDDDSSRPPPIEPAFQSPPLHKIYNSSSRKEKPDELFRKDLISAMKLPDSEQLDESEFWDVTDSWKQEWERGVQVPVNSKNVPNPNVRPIREKTKVVAFKLPKKLMRTTEDSFFSNEYHVLTDTAAKAENVCKYDMDDLDFYWLKNFNEKREELGLSTLDEDTMERIIEDFEMQCSNRFQDALKTEKGLGIEYDEDVICDVCRSPDCEEGNEMVFCDSCNICVHQACYGIMAIPEGSWICRPCSLNIKPPCILCPNTGGAMKATSSGEKWAHVSCALWIPEVSIGCPEKMEPIMKISQIPASRWALICSLCRERVGACIQCSVKQCKVAYHVTCAFENGLEMEMKTTGLDSTEEGVKMQSFCPKHSKTEKSENTAEKNQSAPKSTSPKKSTRKKKEIKNKDAETEVDEHNARLQRIRSLEAQFHKYVNVKDTADLINLERQIVDFVYYYWVLKRRAKFNKPLLITKCDEANLLIKQHENLLYSRLKMFVHLRQDLERVRNLCYMVSRREKMFRSFLRIKRDIFEKQNEILSNKSLKLNPKEKEEVLKARVGELLFEKIYCSDPIEDSKDEKDKNLNAKPPNPYAKSYINSMHTRSRRRTISQNLADSGNENCDSESSEMPTLVKCKSEENLNSNDASSKPEVPSFTHSPFVIKIESKQGDKEQNTSVKEEIETPKDDKTLVEKLKGPLEIDKHKRSESCDLEMPKINSENLNVKTKKHICENETSNDKNSLCLSDKENINALNPIKIRKTRSQTDSKHPEFKNSINDLSSPKLDLFDDESSLSMTSEINSVDVKRNFRLDRRNTRYQMRSRCCSNDILEHDELSLKSIDSVDAQVTLPSPIIDSLCSPSSNVEKLTLVPEVNSRTDEVTSVDNSPTQTPRRRRGRPRKIIQPEPTPDVDFSVINSEVVDSDKNNSLDGILELSDSNESPGFRMSLRHSREYPLKKPSEQKTKNKRSVIIKLEHPDTKPLKEANKDMADDSGDGRSEHTQSSPEWDPEDTQPPRLNSVEQPASTRIIIRLRKDPNRESWKNDSSSSSDVPVAFRIVRNDLDINCESSVSEFPSIMKDGGSPSSQSYSARDDNECRHRYSMRERSVVSRNVKCALERS</sequence>
<evidence type="ECO:0000256" key="4">
    <source>
        <dbReference type="ARBA" id="ARBA00022833"/>
    </source>
</evidence>
<feature type="domain" description="PHD-type" evidence="11">
    <location>
        <begin position="274"/>
        <end position="392"/>
    </location>
</feature>
<dbReference type="CDD" id="cd15573">
    <property type="entry name" value="PHD_JADE"/>
    <property type="match status" value="1"/>
</dbReference>
<dbReference type="SUPFAM" id="SSF57903">
    <property type="entry name" value="FYVE/PHD zinc finger"/>
    <property type="match status" value="1"/>
</dbReference>
<keyword evidence="3 8" id="KW-0863">Zinc-finger</keyword>
<keyword evidence="1" id="KW-0479">Metal-binding</keyword>
<comment type="caution">
    <text evidence="12">The sequence shown here is derived from an EMBL/GenBank/DDBJ whole genome shotgun (WGS) entry which is preliminary data.</text>
</comment>
<dbReference type="InterPro" id="IPR050701">
    <property type="entry name" value="Histone_Mod_Regulator"/>
</dbReference>
<feature type="compositionally biased region" description="Basic and acidic residues" evidence="9">
    <location>
        <begin position="424"/>
        <end position="435"/>
    </location>
</feature>
<evidence type="ECO:0000256" key="6">
    <source>
        <dbReference type="ARBA" id="ARBA00055261"/>
    </source>
</evidence>
<dbReference type="PANTHER" id="PTHR13793">
    <property type="entry name" value="PHD FINGER PROTEINS"/>
    <property type="match status" value="1"/>
</dbReference>
<feature type="compositionally biased region" description="Polar residues" evidence="9">
    <location>
        <begin position="1028"/>
        <end position="1038"/>
    </location>
</feature>
<dbReference type="InterPro" id="IPR019786">
    <property type="entry name" value="Zinc_finger_PHD-type_CS"/>
</dbReference>
<keyword evidence="13" id="KW-1185">Reference proteome</keyword>
<dbReference type="InterPro" id="IPR013083">
    <property type="entry name" value="Znf_RING/FYVE/PHD"/>
</dbReference>
<feature type="compositionally biased region" description="Basic residues" evidence="9">
    <location>
        <begin position="905"/>
        <end position="914"/>
    </location>
</feature>
<dbReference type="SMART" id="SM00249">
    <property type="entry name" value="PHD"/>
    <property type="match status" value="2"/>
</dbReference>
<evidence type="ECO:0000256" key="8">
    <source>
        <dbReference type="PROSITE-ProRule" id="PRU00146"/>
    </source>
</evidence>
<dbReference type="AlphaFoldDB" id="A0AAV2BFS5"/>
<feature type="compositionally biased region" description="Basic and acidic residues" evidence="9">
    <location>
        <begin position="963"/>
        <end position="977"/>
    </location>
</feature>
<feature type="domain" description="PHD-type" evidence="10">
    <location>
        <begin position="222"/>
        <end position="272"/>
    </location>
</feature>
<feature type="region of interest" description="Disordered" evidence="9">
    <location>
        <begin position="680"/>
        <end position="700"/>
    </location>
</feature>
<dbReference type="PANTHER" id="PTHR13793:SF160">
    <property type="entry name" value="PHD FINGER PROTEIN RHINOCEROS"/>
    <property type="match status" value="1"/>
</dbReference>
<dbReference type="FunFam" id="3.30.40.10:FF:000030">
    <property type="entry name" value="Protein Jade-1 isoform 1"/>
    <property type="match status" value="1"/>
</dbReference>
<accession>A0AAV2BFS5</accession>
<evidence type="ECO:0000259" key="10">
    <source>
        <dbReference type="PROSITE" id="PS50016"/>
    </source>
</evidence>
<dbReference type="Proteomes" id="UP001497382">
    <property type="component" value="Unassembled WGS sequence"/>
</dbReference>
<comment type="similarity">
    <text evidence="5">Belongs to the JADE family.</text>
</comment>
<dbReference type="FunFam" id="3.30.40.10:FF:000004">
    <property type="entry name" value="Jade family PHD finger 2"/>
    <property type="match status" value="1"/>
</dbReference>
<gene>
    <name evidence="12" type="ORF">LARSCL_LOCUS18868</name>
</gene>
<dbReference type="EMBL" id="CAXIEN010000351">
    <property type="protein sequence ID" value="CAL1294681.1"/>
    <property type="molecule type" value="Genomic_DNA"/>
</dbReference>
<feature type="region of interest" description="Disordered" evidence="9">
    <location>
        <begin position="1"/>
        <end position="57"/>
    </location>
</feature>
<dbReference type="PROSITE" id="PS01359">
    <property type="entry name" value="ZF_PHD_1"/>
    <property type="match status" value="1"/>
</dbReference>
<dbReference type="Gene3D" id="3.30.40.10">
    <property type="entry name" value="Zinc/RING finger domain, C3HC4 (zinc finger)"/>
    <property type="match status" value="2"/>
</dbReference>
<dbReference type="Pfam" id="PF10513">
    <property type="entry name" value="EPL1"/>
    <property type="match status" value="1"/>
</dbReference>
<feature type="region of interest" description="Disordered" evidence="9">
    <location>
        <begin position="593"/>
        <end position="613"/>
    </location>
</feature>
<evidence type="ECO:0000256" key="3">
    <source>
        <dbReference type="ARBA" id="ARBA00022771"/>
    </source>
</evidence>
<dbReference type="InterPro" id="IPR019787">
    <property type="entry name" value="Znf_PHD-finger"/>
</dbReference>
<keyword evidence="2" id="KW-0677">Repeat</keyword>
<dbReference type="Pfam" id="PF13832">
    <property type="entry name" value="zf-HC5HC2H_2"/>
    <property type="match status" value="1"/>
</dbReference>
<dbReference type="CDD" id="cd15671">
    <property type="entry name" value="ePHD_JADE"/>
    <property type="match status" value="1"/>
</dbReference>
<name>A0AAV2BFS5_9ARAC</name>
<evidence type="ECO:0000256" key="2">
    <source>
        <dbReference type="ARBA" id="ARBA00022737"/>
    </source>
</evidence>
<evidence type="ECO:0000259" key="11">
    <source>
        <dbReference type="PROSITE" id="PS51805"/>
    </source>
</evidence>
<feature type="compositionally biased region" description="Basic and acidic residues" evidence="9">
    <location>
        <begin position="392"/>
        <end position="401"/>
    </location>
</feature>
<evidence type="ECO:0000313" key="12">
    <source>
        <dbReference type="EMBL" id="CAL1294681.1"/>
    </source>
</evidence>
<dbReference type="InterPro" id="IPR001965">
    <property type="entry name" value="Znf_PHD"/>
</dbReference>
<feature type="region of interest" description="Disordered" evidence="9">
    <location>
        <begin position="1085"/>
        <end position="1109"/>
    </location>
</feature>
<reference evidence="12 13" key="1">
    <citation type="submission" date="2024-04" db="EMBL/GenBank/DDBJ databases">
        <authorList>
            <person name="Rising A."/>
            <person name="Reimegard J."/>
            <person name="Sonavane S."/>
            <person name="Akerstrom W."/>
            <person name="Nylinder S."/>
            <person name="Hedman E."/>
            <person name="Kallberg Y."/>
        </authorList>
    </citation>
    <scope>NUCLEOTIDE SEQUENCE [LARGE SCALE GENOMIC DNA]</scope>
</reference>
<dbReference type="InterPro" id="IPR034732">
    <property type="entry name" value="EPHD"/>
</dbReference>
<comment type="function">
    <text evidence="6">May function as a negative regulator of the EGFR/Ras/MAPK signaling pathway during eye development.</text>
</comment>
<evidence type="ECO:0000313" key="13">
    <source>
        <dbReference type="Proteomes" id="UP001497382"/>
    </source>
</evidence>
<organism evidence="12 13">
    <name type="scientific">Larinioides sclopetarius</name>
    <dbReference type="NCBI Taxonomy" id="280406"/>
    <lineage>
        <taxon>Eukaryota</taxon>
        <taxon>Metazoa</taxon>
        <taxon>Ecdysozoa</taxon>
        <taxon>Arthropoda</taxon>
        <taxon>Chelicerata</taxon>
        <taxon>Arachnida</taxon>
        <taxon>Araneae</taxon>
        <taxon>Araneomorphae</taxon>
        <taxon>Entelegynae</taxon>
        <taxon>Araneoidea</taxon>
        <taxon>Araneidae</taxon>
        <taxon>Larinioides</taxon>
    </lineage>
</organism>
<dbReference type="GO" id="GO:0008270">
    <property type="term" value="F:zinc ion binding"/>
    <property type="evidence" value="ECO:0007669"/>
    <property type="project" value="UniProtKB-KW"/>
</dbReference>
<feature type="region of interest" description="Disordered" evidence="9">
    <location>
        <begin position="389"/>
        <end position="435"/>
    </location>
</feature>
<dbReference type="Pfam" id="PF13831">
    <property type="entry name" value="PHD_2"/>
    <property type="match status" value="1"/>
</dbReference>
<protein>
    <recommendedName>
        <fullName evidence="7">PHD finger protein rhinoceros</fullName>
    </recommendedName>
</protein>
<evidence type="ECO:0000256" key="7">
    <source>
        <dbReference type="ARBA" id="ARBA00068706"/>
    </source>
</evidence>
<dbReference type="GO" id="GO:0006357">
    <property type="term" value="P:regulation of transcription by RNA polymerase II"/>
    <property type="evidence" value="ECO:0007669"/>
    <property type="project" value="TreeGrafter"/>
</dbReference>
<dbReference type="InterPro" id="IPR011011">
    <property type="entry name" value="Znf_FYVE_PHD"/>
</dbReference>
<dbReference type="InterPro" id="IPR019542">
    <property type="entry name" value="Enhancer_polycomb-like_N"/>
</dbReference>
<proteinExistence type="inferred from homology"/>
<evidence type="ECO:0000256" key="1">
    <source>
        <dbReference type="ARBA" id="ARBA00022723"/>
    </source>
</evidence>
<feature type="compositionally biased region" description="Polar residues" evidence="9">
    <location>
        <begin position="894"/>
        <end position="904"/>
    </location>
</feature>
<evidence type="ECO:0000256" key="9">
    <source>
        <dbReference type="SAM" id="MobiDB-lite"/>
    </source>
</evidence>
<evidence type="ECO:0000256" key="5">
    <source>
        <dbReference type="ARBA" id="ARBA00038371"/>
    </source>
</evidence>
<keyword evidence="4" id="KW-0862">Zinc</keyword>
<feature type="compositionally biased region" description="Basic and acidic residues" evidence="9">
    <location>
        <begin position="986"/>
        <end position="1013"/>
    </location>
</feature>
<feature type="region of interest" description="Disordered" evidence="9">
    <location>
        <begin position="889"/>
        <end position="926"/>
    </location>
</feature>
<dbReference type="PROSITE" id="PS50016">
    <property type="entry name" value="ZF_PHD_2"/>
    <property type="match status" value="1"/>
</dbReference>
<dbReference type="PROSITE" id="PS51805">
    <property type="entry name" value="EPHD"/>
    <property type="match status" value="1"/>
</dbReference>